<evidence type="ECO:0000259" key="3">
    <source>
        <dbReference type="Pfam" id="PF15363"/>
    </source>
</evidence>
<feature type="compositionally biased region" description="Polar residues" evidence="2">
    <location>
        <begin position="293"/>
        <end position="307"/>
    </location>
</feature>
<accession>A0A8C9RCC8</accession>
<feature type="coiled-coil region" evidence="1">
    <location>
        <begin position="1617"/>
        <end position="1757"/>
    </location>
</feature>
<feature type="compositionally biased region" description="Low complexity" evidence="2">
    <location>
        <begin position="135"/>
        <end position="144"/>
    </location>
</feature>
<feature type="region of interest" description="Disordered" evidence="2">
    <location>
        <begin position="1087"/>
        <end position="1118"/>
    </location>
</feature>
<feature type="compositionally biased region" description="Acidic residues" evidence="2">
    <location>
        <begin position="1343"/>
        <end position="1353"/>
    </location>
</feature>
<feature type="compositionally biased region" description="Polar residues" evidence="2">
    <location>
        <begin position="953"/>
        <end position="980"/>
    </location>
</feature>
<feature type="compositionally biased region" description="Acidic residues" evidence="2">
    <location>
        <begin position="1091"/>
        <end position="1116"/>
    </location>
</feature>
<feature type="compositionally biased region" description="Acidic residues" evidence="2">
    <location>
        <begin position="591"/>
        <end position="615"/>
    </location>
</feature>
<feature type="compositionally biased region" description="Polar residues" evidence="2">
    <location>
        <begin position="262"/>
        <end position="281"/>
    </location>
</feature>
<feature type="region of interest" description="Disordered" evidence="2">
    <location>
        <begin position="1821"/>
        <end position="1841"/>
    </location>
</feature>
<feature type="region of interest" description="Disordered" evidence="2">
    <location>
        <begin position="570"/>
        <end position="759"/>
    </location>
</feature>
<evidence type="ECO:0000313" key="4">
    <source>
        <dbReference type="Ensembl" id="ENSSFOP00015009217.2"/>
    </source>
</evidence>
<evidence type="ECO:0000313" key="5">
    <source>
        <dbReference type="Proteomes" id="UP000694397"/>
    </source>
</evidence>
<evidence type="ECO:0000256" key="1">
    <source>
        <dbReference type="SAM" id="Coils"/>
    </source>
</evidence>
<feature type="compositionally biased region" description="Polar residues" evidence="2">
    <location>
        <begin position="170"/>
        <end position="184"/>
    </location>
</feature>
<feature type="compositionally biased region" description="Low complexity" evidence="2">
    <location>
        <begin position="67"/>
        <end position="82"/>
    </location>
</feature>
<gene>
    <name evidence="4" type="primary">prr36b</name>
</gene>
<protein>
    <submittedName>
        <fullName evidence="4">Proline rich 36a</fullName>
    </submittedName>
</protein>
<feature type="compositionally biased region" description="Basic and acidic residues" evidence="2">
    <location>
        <begin position="663"/>
        <end position="679"/>
    </location>
</feature>
<feature type="compositionally biased region" description="Low complexity" evidence="2">
    <location>
        <begin position="197"/>
        <end position="220"/>
    </location>
</feature>
<feature type="region of interest" description="Disordered" evidence="2">
    <location>
        <begin position="1179"/>
        <end position="1198"/>
    </location>
</feature>
<evidence type="ECO:0000256" key="2">
    <source>
        <dbReference type="SAM" id="MobiDB-lite"/>
    </source>
</evidence>
<dbReference type="InterPro" id="IPR027907">
    <property type="entry name" value="BTBD8_C"/>
</dbReference>
<feature type="compositionally biased region" description="Low complexity" evidence="2">
    <location>
        <begin position="1316"/>
        <end position="1340"/>
    </location>
</feature>
<feature type="compositionally biased region" description="Low complexity" evidence="2">
    <location>
        <begin position="233"/>
        <end position="248"/>
    </location>
</feature>
<feature type="compositionally biased region" description="Polar residues" evidence="2">
    <location>
        <begin position="392"/>
        <end position="404"/>
    </location>
</feature>
<feature type="compositionally biased region" description="Basic and acidic residues" evidence="2">
    <location>
        <begin position="52"/>
        <end position="64"/>
    </location>
</feature>
<dbReference type="PANTHER" id="PTHR22427">
    <property type="entry name" value="GH15728P"/>
    <property type="match status" value="1"/>
</dbReference>
<proteinExistence type="predicted"/>
<dbReference type="PANTHER" id="PTHR22427:SF8">
    <property type="entry name" value="PROLINE-RICH PROTEIN 36"/>
    <property type="match status" value="1"/>
</dbReference>
<feature type="region of interest" description="Disordered" evidence="2">
    <location>
        <begin position="863"/>
        <end position="894"/>
    </location>
</feature>
<feature type="compositionally biased region" description="Polar residues" evidence="2">
    <location>
        <begin position="747"/>
        <end position="759"/>
    </location>
</feature>
<feature type="compositionally biased region" description="Acidic residues" evidence="2">
    <location>
        <begin position="1471"/>
        <end position="1492"/>
    </location>
</feature>
<dbReference type="Pfam" id="PF15363">
    <property type="entry name" value="BTBD8_C"/>
    <property type="match status" value="1"/>
</dbReference>
<feature type="compositionally biased region" description="Polar residues" evidence="2">
    <location>
        <begin position="570"/>
        <end position="579"/>
    </location>
</feature>
<feature type="compositionally biased region" description="Basic and acidic residues" evidence="2">
    <location>
        <begin position="992"/>
        <end position="1002"/>
    </location>
</feature>
<feature type="compositionally biased region" description="Polar residues" evidence="2">
    <location>
        <begin position="629"/>
        <end position="644"/>
    </location>
</feature>
<reference evidence="4" key="3">
    <citation type="submission" date="2025-09" db="UniProtKB">
        <authorList>
            <consortium name="Ensembl"/>
        </authorList>
    </citation>
    <scope>IDENTIFICATION</scope>
</reference>
<feature type="compositionally biased region" description="Low complexity" evidence="2">
    <location>
        <begin position="7"/>
        <end position="32"/>
    </location>
</feature>
<feature type="region of interest" description="Disordered" evidence="2">
    <location>
        <begin position="497"/>
        <end position="554"/>
    </location>
</feature>
<dbReference type="OrthoDB" id="8942133at2759"/>
<dbReference type="GeneTree" id="ENSGT00940000154382"/>
<feature type="compositionally biased region" description="Basic and acidic residues" evidence="2">
    <location>
        <begin position="122"/>
        <end position="133"/>
    </location>
</feature>
<dbReference type="Proteomes" id="UP000694397">
    <property type="component" value="Chromosome 8"/>
</dbReference>
<feature type="compositionally biased region" description="Polar residues" evidence="2">
    <location>
        <begin position="349"/>
        <end position="363"/>
    </location>
</feature>
<feature type="compositionally biased region" description="Basic and acidic residues" evidence="2">
    <location>
        <begin position="1298"/>
        <end position="1307"/>
    </location>
</feature>
<feature type="compositionally biased region" description="Polar residues" evidence="2">
    <location>
        <begin position="867"/>
        <end position="879"/>
    </location>
</feature>
<organism evidence="4 5">
    <name type="scientific">Scleropages formosus</name>
    <name type="common">Asian bonytongue</name>
    <name type="synonym">Osteoglossum formosum</name>
    <dbReference type="NCBI Taxonomy" id="113540"/>
    <lineage>
        <taxon>Eukaryota</taxon>
        <taxon>Metazoa</taxon>
        <taxon>Chordata</taxon>
        <taxon>Craniata</taxon>
        <taxon>Vertebrata</taxon>
        <taxon>Euteleostomi</taxon>
        <taxon>Actinopterygii</taxon>
        <taxon>Neopterygii</taxon>
        <taxon>Teleostei</taxon>
        <taxon>Osteoglossocephala</taxon>
        <taxon>Osteoglossomorpha</taxon>
        <taxon>Osteoglossiformes</taxon>
        <taxon>Osteoglossidae</taxon>
        <taxon>Scleropages</taxon>
    </lineage>
</organism>
<keyword evidence="1" id="KW-0175">Coiled coil</keyword>
<sequence length="1962" mass="212899">MKPDGVATAAMEAMEGAGAESAAEALPAEETAQPLQTEEVKKDQPEVTPPAEKAKNSKAGEPKAKAKAPAKAASTTKTPQKAGAAASTKPSLTSAPSSRPSTAKSRPVNGVQKQPTSNGAAKKADVSAPEKKKSTPAPASAKRPVGAPATSPAKPAEKKPAGVPKPTPSPAASSGAKTAGTPSPNKKALVGPSNGTSAKPKTAAPRPASAAPSKPGSVAATKPDKPPVSKTTRSASGAPGARPAPVASTGKPAPASTRPAPSKTSTTAPSAGRTSTGQTPKPATPAKKDVSRPTATTTKKPSESVNRPSPAKISKNEPPKLSASKTEATAKRPPSGSKPTEQKPARTAPQESKVSASPRSTGSKPGAGKAAVQTPKKAVGSSTPMPVKRTPKPSQSVQSTNVVEESTKENGSEKISAPAINPVALAPSPSDSQEVGLGDAPVAQKEEVPEPVEPQNILDNPAETKAEVVEMSAPRPESLQDLDSVAVTEEAALALGTIALSPPSSPPSPTQLAVRSPSPLEEDAQCQDLSESQNQPASVVAPEDSQELEPEHQQDVLLSATLESVSQATIPSNDLTLSSPAGEHEVAVEKAEEEINVDDDDEDEDEEEEKQEESDLQMVRNQPMEESLGESTDPSGYTEPNNAPTLEPEAEDVSGSYQELQEEGTHETQHMDESLHEVDDLAGCTGQKQPLTPELETDNEGMNGSHKEVPEQGPNGMVVEESADLASFTEQQSDSALGLDGEDDMESSNQETLEQATHGTLLTKDSLKELADMAGNTQLWDTLVPELKTENENVYISHPKAPEQGELGAVVIDESLKESTDLASCTGLQHTPTLELDTEEEDLHDYYREEQEQDTHGTFVLEEPLEESSNVATSGGLQHTPTPELDTEDEEEVNDLHKKMLEQDSQKKLLVEEKLKESSDLTSCMGLQHTPTPEVDTEDEGINDSHPDILEQGTHSTLLSEEPLNQSADLDNYTSLQRTPTPDLDTEDEEVNESHQETECHSPRGTHLMQESVVESKNLATGIESHHMQVLELDSEDMNSFEQELQDRSILGLLQSMESACNMEEGNLKGQEEEPEDVLPDNIEAMPEISENNDESEEEQDEDMEDDMDVGSDGVEEPCGVLSAKNELHEALEITKEGMLESFAKEDVLTKEDHRTDMTQDLQLPTVLEDCLHQFPQLVPAHPADSSSEPYASDPTIEFQPPWLELGAVPQKEDSLYQAAGELDSPVEERDLGAIASAVCQPDSLGTAELVAHCSSGSETGTPEELVDYDSSSGVESRSEGKQRTPVPPAQPDIEQDLGIHLERGDCEGEEEEAETLPADEILGDPPTAHTSAPSTPSTSGDEASDTEGEVQIDDPATHGIDNAAFDNKTAAHDLPALDEGLEGEEDGGTPQSAASAPSYAFDCPTSNAHSTAESCGKSPGLFSLENEDQLPEEAKDPSLVRELTLPAAVGHADLLGTAVDLLPIGQHHEDEDEQQEDEDEEQEEEEADQEEDQYLLCGKPGIELPGSLGSAGSMETDRHLSPRHSAVEDPDAQPPYFSAICDKTDNALAGRCKSTSWAHGILQPPPLHQRWCWQLLPQHGSLRRGQSLAQNGTRHLPPDQQIELIRQLPRSTTAESNLQLRRLEQHQLQLEQIQRRQEQEKLKWQKLEAEQREQERLKLEAEQREQERLKRQKLEAEKWEQERLKLEAKQREQERLKRLKLEAEKREQERLKLEAEQREQEWLKRLKLEVEQKEKERQQEQRRLKLEEERQWQEKQRLLKEQRWELLQLQLHHQEHERRQRQLLLQWQQHELEHQQQLKAQSSAVLSPSSGLCTIYEAMETSEGEEEEERKRMRPPYSVPIVTSSPKRSLHIVNSELPPQVPSSTLSCTQLDLDLNNKLEVVQQLINQTLLLAGDIYPPMLLLPGGIGGTLSPLETNLWPSILPPLSPPSATVTSVSCFSPDAQGRCPQGDWTVVELETHH</sequence>
<name>A0A8C9RCC8_SCLFO</name>
<feature type="domain" description="BTB/POZ" evidence="3">
    <location>
        <begin position="1918"/>
        <end position="1962"/>
    </location>
</feature>
<feature type="region of interest" description="Disordered" evidence="2">
    <location>
        <begin position="914"/>
        <end position="1006"/>
    </location>
</feature>
<feature type="compositionally biased region" description="Polar residues" evidence="2">
    <location>
        <begin position="1405"/>
        <end position="1414"/>
    </location>
</feature>
<feature type="compositionally biased region" description="Polar residues" evidence="2">
    <location>
        <begin position="88"/>
        <end position="104"/>
    </location>
</feature>
<feature type="compositionally biased region" description="Polar residues" evidence="2">
    <location>
        <begin position="527"/>
        <end position="537"/>
    </location>
</feature>
<feature type="region of interest" description="Disordered" evidence="2">
    <location>
        <begin position="1470"/>
        <end position="1492"/>
    </location>
</feature>
<reference evidence="4 5" key="1">
    <citation type="submission" date="2019-04" db="EMBL/GenBank/DDBJ databases">
        <authorList>
            <consortium name="Wellcome Sanger Institute Data Sharing"/>
        </authorList>
    </citation>
    <scope>NUCLEOTIDE SEQUENCE [LARGE SCALE GENOMIC DNA]</scope>
</reference>
<keyword evidence="5" id="KW-1185">Reference proteome</keyword>
<feature type="region of interest" description="Disordered" evidence="2">
    <location>
        <begin position="1"/>
        <end position="480"/>
    </location>
</feature>
<feature type="region of interest" description="Disordered" evidence="2">
    <location>
        <begin position="1251"/>
        <end position="1439"/>
    </location>
</feature>
<dbReference type="Ensembl" id="ENSSFOT00015009345.2">
    <property type="protein sequence ID" value="ENSSFOP00015009217.2"/>
    <property type="gene ID" value="ENSSFOG00015006010.2"/>
</dbReference>
<reference evidence="4" key="2">
    <citation type="submission" date="2025-08" db="UniProtKB">
        <authorList>
            <consortium name="Ensembl"/>
        </authorList>
    </citation>
    <scope>IDENTIFICATION</scope>
</reference>